<proteinExistence type="predicted"/>
<comment type="caution">
    <text evidence="1">The sequence shown here is derived from an EMBL/GenBank/DDBJ whole genome shotgun (WGS) entry which is preliminary data.</text>
</comment>
<organism evidence="1 2">
    <name type="scientific">Parashewanella curva</name>
    <dbReference type="NCBI Taxonomy" id="2338552"/>
    <lineage>
        <taxon>Bacteria</taxon>
        <taxon>Pseudomonadati</taxon>
        <taxon>Pseudomonadota</taxon>
        <taxon>Gammaproteobacteria</taxon>
        <taxon>Alteromonadales</taxon>
        <taxon>Shewanellaceae</taxon>
        <taxon>Parashewanella</taxon>
    </lineage>
</organism>
<sequence length="323" mass="36639">MSLIIGGISVTPSRVIEQSTLDKIADAQSADEIENIDSWVVRKMDWVTGSKRAQVYKALYVLTNKEYLKKDAPEKVMEQAKALYLLSRMTQGAKEPVTVKLHTMRLPNSEEGDNSSFQLAYKIPGLRGSDDHTSFLTEPFGYRELNGYFSDTISAAKVRQRFPTSPADFLSLPQEQRTAANAAVTDLTNKSKLFTDKCHQLATLEYLPQGKHEPEWTKEFNSAVKTSVLGGQAYLPFGQQAKMQRGPYNVFWDTATYRLQEQRWNRIEHHESMFGLFHSSGITGMIIREVPVRDPNGTKYLIPTLRPIAPRVVTYLSERVLDR</sequence>
<dbReference type="AlphaFoldDB" id="A0A3L8PXF0"/>
<evidence type="ECO:0000313" key="1">
    <source>
        <dbReference type="EMBL" id="RLV60137.1"/>
    </source>
</evidence>
<reference evidence="1 2" key="1">
    <citation type="submission" date="2018-09" db="EMBL/GenBank/DDBJ databases">
        <title>Phylogeny of the Shewanellaceae, and recommendation for two new genera, Pseudoshewanella and Parashewanella.</title>
        <authorList>
            <person name="Wang G."/>
        </authorList>
    </citation>
    <scope>NUCLEOTIDE SEQUENCE [LARGE SCALE GENOMIC DNA]</scope>
    <source>
        <strain evidence="1 2">C51</strain>
    </source>
</reference>
<accession>A0A3L8PXF0</accession>
<evidence type="ECO:0000313" key="2">
    <source>
        <dbReference type="Proteomes" id="UP000281474"/>
    </source>
</evidence>
<protein>
    <submittedName>
        <fullName evidence="1">Uncharacterized protein</fullName>
    </submittedName>
</protein>
<keyword evidence="2" id="KW-1185">Reference proteome</keyword>
<dbReference type="Proteomes" id="UP000281474">
    <property type="component" value="Unassembled WGS sequence"/>
</dbReference>
<dbReference type="EMBL" id="QZEI01000020">
    <property type="protein sequence ID" value="RLV60137.1"/>
    <property type="molecule type" value="Genomic_DNA"/>
</dbReference>
<name>A0A3L8PXF0_9GAMM</name>
<gene>
    <name evidence="1" type="ORF">D5018_08355</name>
</gene>